<dbReference type="RefSeq" id="WP_110434028.1">
    <property type="nucleotide sequence ID" value="NZ_QGLR01000012.1"/>
</dbReference>
<dbReference type="InterPro" id="IPR031939">
    <property type="entry name" value="Adhesin_E-like"/>
</dbReference>
<comment type="caution">
    <text evidence="3">The sequence shown here is derived from an EMBL/GenBank/DDBJ whole genome shotgun (WGS) entry which is preliminary data.</text>
</comment>
<dbReference type="AlphaFoldDB" id="A0A2V4E6D2"/>
<sequence>MKKLCLFLMLFSFAATIHAAENKEKPSYTEAEKAAQAKQIELMLSNPKIGKQFVPISKSNEDNKLGYAYLDKDSIKLHPYNQRIRVFREVINYVPELVQNIDNVKTPYHAIVINYYANCAKKEIAKGQLDLVENFFAEGKTINHINIPSRWNRALKGDDKHQLLVIACSLPLNK</sequence>
<evidence type="ECO:0000313" key="3">
    <source>
        <dbReference type="EMBL" id="PXZ06476.1"/>
    </source>
</evidence>
<dbReference type="Pfam" id="PF16747">
    <property type="entry name" value="Adhesin_E"/>
    <property type="match status" value="1"/>
</dbReference>
<name>A0A2V4E6D2_9GAMM</name>
<feature type="signal peptide" evidence="1">
    <location>
        <begin position="1"/>
        <end position="19"/>
    </location>
</feature>
<evidence type="ECO:0000313" key="4">
    <source>
        <dbReference type="Proteomes" id="UP000247932"/>
    </source>
</evidence>
<evidence type="ECO:0000256" key="1">
    <source>
        <dbReference type="SAM" id="SignalP"/>
    </source>
</evidence>
<dbReference type="Proteomes" id="UP000247932">
    <property type="component" value="Unassembled WGS sequence"/>
</dbReference>
<feature type="domain" description="Surface-adhesin protein E-like" evidence="2">
    <location>
        <begin position="54"/>
        <end position="169"/>
    </location>
</feature>
<gene>
    <name evidence="3" type="ORF">DKK70_10965</name>
</gene>
<dbReference type="EMBL" id="QGLR01000012">
    <property type="protein sequence ID" value="PXZ06476.1"/>
    <property type="molecule type" value="Genomic_DNA"/>
</dbReference>
<evidence type="ECO:0000259" key="2">
    <source>
        <dbReference type="Pfam" id="PF16747"/>
    </source>
</evidence>
<dbReference type="OrthoDB" id="7066779at2"/>
<proteinExistence type="predicted"/>
<dbReference type="Gene3D" id="2.40.128.710">
    <property type="entry name" value="Surface-adhesin protein E"/>
    <property type="match status" value="1"/>
</dbReference>
<keyword evidence="4" id="KW-1185">Reference proteome</keyword>
<reference evidence="3 4" key="1">
    <citation type="submission" date="2018-05" db="EMBL/GenBank/DDBJ databases">
        <title>Reference genomes for bee gut microbiota database.</title>
        <authorList>
            <person name="Ellegaard K.M."/>
        </authorList>
    </citation>
    <scope>NUCLEOTIDE SEQUENCE [LARGE SCALE GENOMIC DNA]</scope>
    <source>
        <strain evidence="3 4">ESL0182</strain>
    </source>
</reference>
<keyword evidence="1" id="KW-0732">Signal</keyword>
<feature type="chain" id="PRO_5015966111" description="Surface-adhesin protein E-like domain-containing protein" evidence="1">
    <location>
        <begin position="20"/>
        <end position="174"/>
    </location>
</feature>
<protein>
    <recommendedName>
        <fullName evidence="2">Surface-adhesin protein E-like domain-containing protein</fullName>
    </recommendedName>
</protein>
<accession>A0A2V4E6D2</accession>
<organism evidence="3 4">
    <name type="scientific">Gilliamella apicola</name>
    <dbReference type="NCBI Taxonomy" id="1196095"/>
    <lineage>
        <taxon>Bacteria</taxon>
        <taxon>Pseudomonadati</taxon>
        <taxon>Pseudomonadota</taxon>
        <taxon>Gammaproteobacteria</taxon>
        <taxon>Orbales</taxon>
        <taxon>Orbaceae</taxon>
        <taxon>Gilliamella</taxon>
    </lineage>
</organism>
<dbReference type="InterPro" id="IPR043088">
    <property type="entry name" value="Adhesin_E"/>
</dbReference>